<reference evidence="4 5" key="1">
    <citation type="submission" date="2016-10" db="EMBL/GenBank/DDBJ databases">
        <title>Reductive evolution of mitochondrial metabolism and differential evolution of invasion-related proteins in Cryptosporidium.</title>
        <authorList>
            <person name="Liu S."/>
            <person name="Roellig D.M."/>
            <person name="Guo Y."/>
            <person name="Li N."/>
            <person name="Frace M.A."/>
            <person name="Tang K."/>
            <person name="Zhang L."/>
            <person name="Feng Y."/>
            <person name="Xiao L."/>
        </authorList>
    </citation>
    <scope>NUCLEOTIDE SEQUENCE [LARGE SCALE GENOMIC DNA]</scope>
    <source>
        <strain evidence="4">39726</strain>
    </source>
</reference>
<dbReference type="GO" id="GO:0036002">
    <property type="term" value="F:pre-mRNA binding"/>
    <property type="evidence" value="ECO:0007669"/>
    <property type="project" value="TreeGrafter"/>
</dbReference>
<dbReference type="GO" id="GO:0071007">
    <property type="term" value="C:U2-type catalytic step 2 spliceosome"/>
    <property type="evidence" value="ECO:0007669"/>
    <property type="project" value="TreeGrafter"/>
</dbReference>
<keyword evidence="5" id="KW-1185">Reference proteome</keyword>
<dbReference type="Proteomes" id="UP000186176">
    <property type="component" value="Unassembled WGS sequence"/>
</dbReference>
<evidence type="ECO:0000259" key="3">
    <source>
        <dbReference type="Pfam" id="PF21369"/>
    </source>
</evidence>
<gene>
    <name evidence="4" type="ORF">cubi_03204</name>
</gene>
<feature type="compositionally biased region" description="Basic and acidic residues" evidence="2">
    <location>
        <begin position="159"/>
        <end position="170"/>
    </location>
</feature>
<dbReference type="RefSeq" id="XP_028876224.1">
    <property type="nucleotide sequence ID" value="XM_029020217.1"/>
</dbReference>
<dbReference type="OrthoDB" id="10259600at2759"/>
<dbReference type="Pfam" id="PF21369">
    <property type="entry name" value="STL11_N"/>
    <property type="match status" value="1"/>
</dbReference>
<protein>
    <recommendedName>
        <fullName evidence="3">STL11/RBM22-like N-terminal domain-containing protein</fullName>
    </recommendedName>
</protein>
<dbReference type="PANTHER" id="PTHR14089">
    <property type="entry name" value="PRE-MRNA-SPLICING FACTOR RBM22"/>
    <property type="match status" value="1"/>
</dbReference>
<dbReference type="PANTHER" id="PTHR14089:SF6">
    <property type="entry name" value="PRE-MRNA-SPLICING FACTOR RBM22"/>
    <property type="match status" value="1"/>
</dbReference>
<dbReference type="GeneID" id="39979996"/>
<proteinExistence type="predicted"/>
<feature type="compositionally biased region" description="Low complexity" evidence="2">
    <location>
        <begin position="174"/>
        <end position="186"/>
    </location>
</feature>
<keyword evidence="1" id="KW-0694">RNA-binding</keyword>
<dbReference type="InterPro" id="IPR039171">
    <property type="entry name" value="Cwc2/Slt11"/>
</dbReference>
<dbReference type="GO" id="GO:0000974">
    <property type="term" value="C:Prp19 complex"/>
    <property type="evidence" value="ECO:0007669"/>
    <property type="project" value="TreeGrafter"/>
</dbReference>
<evidence type="ECO:0000313" key="4">
    <source>
        <dbReference type="EMBL" id="OII75188.1"/>
    </source>
</evidence>
<dbReference type="GO" id="GO:0017070">
    <property type="term" value="F:U6 snRNA binding"/>
    <property type="evidence" value="ECO:0007669"/>
    <property type="project" value="TreeGrafter"/>
</dbReference>
<feature type="domain" description="STL11/RBM22-like N-terminal" evidence="3">
    <location>
        <begin position="13"/>
        <end position="95"/>
    </location>
</feature>
<name>A0A1J4MQA6_9CRYT</name>
<comment type="caution">
    <text evidence="4">The sequence shown here is derived from an EMBL/GenBank/DDBJ whole genome shotgun (WGS) entry which is preliminary data.</text>
</comment>
<accession>A0A1J4MQA6</accession>
<organism evidence="4 5">
    <name type="scientific">Cryptosporidium ubiquitum</name>
    <dbReference type="NCBI Taxonomy" id="857276"/>
    <lineage>
        <taxon>Eukaryota</taxon>
        <taxon>Sar</taxon>
        <taxon>Alveolata</taxon>
        <taxon>Apicomplexa</taxon>
        <taxon>Conoidasida</taxon>
        <taxon>Coccidia</taxon>
        <taxon>Eucoccidiorida</taxon>
        <taxon>Eimeriorina</taxon>
        <taxon>Cryptosporidiidae</taxon>
        <taxon>Cryptosporidium</taxon>
    </lineage>
</organism>
<dbReference type="GO" id="GO:0071006">
    <property type="term" value="C:U2-type catalytic step 1 spliceosome"/>
    <property type="evidence" value="ECO:0007669"/>
    <property type="project" value="TreeGrafter"/>
</dbReference>
<evidence type="ECO:0000256" key="2">
    <source>
        <dbReference type="SAM" id="MobiDB-lite"/>
    </source>
</evidence>
<dbReference type="InterPro" id="IPR048995">
    <property type="entry name" value="STL11/RBM22-like_N"/>
</dbReference>
<dbReference type="AlphaFoldDB" id="A0A1J4MQA6"/>
<dbReference type="EMBL" id="LRBP01000004">
    <property type="protein sequence ID" value="OII75188.1"/>
    <property type="molecule type" value="Genomic_DNA"/>
</dbReference>
<evidence type="ECO:0000313" key="5">
    <source>
        <dbReference type="Proteomes" id="UP000186176"/>
    </source>
</evidence>
<sequence length="186" mass="21585">MSHGLSYEDCNFPIVCDRCLGESKFLRMTKSNQERSCKICNRPCTMFRWKLQNSKKYNQTTICYSCGKIKNVCQSCVSDLNFGLPLYAREDYIKSKKDQGDEKALQLMNIPDSVDNRDHFMENKLNGNDESFIQKIDENQKKRKEILKEILEKSGNLKGKEKVNYRRDTSDYGSSSKTTIKSISKN</sequence>
<dbReference type="VEuPathDB" id="CryptoDB:cubi_03204"/>
<evidence type="ECO:0000256" key="1">
    <source>
        <dbReference type="ARBA" id="ARBA00022884"/>
    </source>
</evidence>
<feature type="region of interest" description="Disordered" evidence="2">
    <location>
        <begin position="159"/>
        <end position="186"/>
    </location>
</feature>